<reference evidence="5 6" key="1">
    <citation type="submission" date="2024-03" db="EMBL/GenBank/DDBJ databases">
        <title>A high-quality draft genome sequence of Diaporthe vaccinii, a causative agent of upright dieback and viscid rot disease in cranberry plants.</title>
        <authorList>
            <person name="Sarrasin M."/>
            <person name="Lang B.F."/>
            <person name="Burger G."/>
        </authorList>
    </citation>
    <scope>NUCLEOTIDE SEQUENCE [LARGE SCALE GENOMIC DNA]</scope>
    <source>
        <strain evidence="5 6">IS7</strain>
    </source>
</reference>
<evidence type="ECO:0000256" key="2">
    <source>
        <dbReference type="ARBA" id="ARBA00022692"/>
    </source>
</evidence>
<evidence type="ECO:0000256" key="3">
    <source>
        <dbReference type="ARBA" id="ARBA00022989"/>
    </source>
</evidence>
<organism evidence="5 6">
    <name type="scientific">Diaporthe vaccinii</name>
    <dbReference type="NCBI Taxonomy" id="105482"/>
    <lineage>
        <taxon>Eukaryota</taxon>
        <taxon>Fungi</taxon>
        <taxon>Dikarya</taxon>
        <taxon>Ascomycota</taxon>
        <taxon>Pezizomycotina</taxon>
        <taxon>Sordariomycetes</taxon>
        <taxon>Sordariomycetidae</taxon>
        <taxon>Diaporthales</taxon>
        <taxon>Diaporthaceae</taxon>
        <taxon>Diaporthe</taxon>
        <taxon>Diaporthe eres species complex</taxon>
    </lineage>
</organism>
<evidence type="ECO:0000313" key="5">
    <source>
        <dbReference type="EMBL" id="KAL2272532.1"/>
    </source>
</evidence>
<dbReference type="PANTHER" id="PTHR48022:SF81">
    <property type="entry name" value="MAJOR FACILITATOR SUPERFAMILY (MFS) PROFILE DOMAIN-CONTAINING PROTEIN"/>
    <property type="match status" value="1"/>
</dbReference>
<keyword evidence="6" id="KW-1185">Reference proteome</keyword>
<dbReference type="InterPro" id="IPR050360">
    <property type="entry name" value="MFS_Sugar_Transporters"/>
</dbReference>
<sequence length="95" mass="10708">MLFGWDTGLIGGVLTMNAFQYSFNLDSKSSNFANLQVVPIYISENVNREIRGQCIGCIQLFNVTGIMLSYFINYGISNYIKSPTDPAKWRIPFAL</sequence>
<dbReference type="Proteomes" id="UP001600888">
    <property type="component" value="Unassembled WGS sequence"/>
</dbReference>
<evidence type="ECO:0000256" key="1">
    <source>
        <dbReference type="ARBA" id="ARBA00004141"/>
    </source>
</evidence>
<accession>A0ABR4DQJ2</accession>
<dbReference type="SUPFAM" id="SSF103473">
    <property type="entry name" value="MFS general substrate transporter"/>
    <property type="match status" value="1"/>
</dbReference>
<protein>
    <submittedName>
        <fullName evidence="5">Uncharacterized protein</fullName>
    </submittedName>
</protein>
<dbReference type="EMBL" id="JBAWTH010000229">
    <property type="protein sequence ID" value="KAL2272532.1"/>
    <property type="molecule type" value="Genomic_DNA"/>
</dbReference>
<dbReference type="Pfam" id="PF00083">
    <property type="entry name" value="Sugar_tr"/>
    <property type="match status" value="1"/>
</dbReference>
<name>A0ABR4DQJ2_9PEZI</name>
<proteinExistence type="predicted"/>
<evidence type="ECO:0000256" key="4">
    <source>
        <dbReference type="ARBA" id="ARBA00023136"/>
    </source>
</evidence>
<dbReference type="PANTHER" id="PTHR48022">
    <property type="entry name" value="PLASTIDIC GLUCOSE TRANSPORTER 4"/>
    <property type="match status" value="1"/>
</dbReference>
<keyword evidence="2" id="KW-0812">Transmembrane</keyword>
<dbReference type="InterPro" id="IPR005828">
    <property type="entry name" value="MFS_sugar_transport-like"/>
</dbReference>
<dbReference type="Gene3D" id="1.20.1250.20">
    <property type="entry name" value="MFS general substrate transporter like domains"/>
    <property type="match status" value="1"/>
</dbReference>
<dbReference type="InterPro" id="IPR036259">
    <property type="entry name" value="MFS_trans_sf"/>
</dbReference>
<keyword evidence="3" id="KW-1133">Transmembrane helix</keyword>
<comment type="subcellular location">
    <subcellularLocation>
        <location evidence="1">Membrane</location>
        <topology evidence="1">Multi-pass membrane protein</topology>
    </subcellularLocation>
</comment>
<comment type="caution">
    <text evidence="5">The sequence shown here is derived from an EMBL/GenBank/DDBJ whole genome shotgun (WGS) entry which is preliminary data.</text>
</comment>
<evidence type="ECO:0000313" key="6">
    <source>
        <dbReference type="Proteomes" id="UP001600888"/>
    </source>
</evidence>
<keyword evidence="4" id="KW-0472">Membrane</keyword>
<gene>
    <name evidence="5" type="ORF">FJTKL_06329</name>
</gene>